<dbReference type="InterPro" id="IPR001119">
    <property type="entry name" value="SLH_dom"/>
</dbReference>
<evidence type="ECO:0000256" key="1">
    <source>
        <dbReference type="ARBA" id="ARBA00022737"/>
    </source>
</evidence>
<comment type="caution">
    <text evidence="3">The sequence shown here is derived from an EMBL/GenBank/DDBJ whole genome shotgun (WGS) entry which is preliminary data.</text>
</comment>
<dbReference type="Pfam" id="PF01436">
    <property type="entry name" value="NHL"/>
    <property type="match status" value="1"/>
</dbReference>
<feature type="domain" description="SLH" evidence="2">
    <location>
        <begin position="940"/>
        <end position="1003"/>
    </location>
</feature>
<feature type="domain" description="SLH" evidence="2">
    <location>
        <begin position="1070"/>
        <end position="1123"/>
    </location>
</feature>
<dbReference type="Proteomes" id="UP000653578">
    <property type="component" value="Unassembled WGS sequence"/>
</dbReference>
<evidence type="ECO:0000259" key="2">
    <source>
        <dbReference type="PROSITE" id="PS51272"/>
    </source>
</evidence>
<dbReference type="InterPro" id="IPR001258">
    <property type="entry name" value="NHL_repeat"/>
</dbReference>
<reference evidence="3 4" key="1">
    <citation type="submission" date="2019-10" db="EMBL/GenBank/DDBJ databases">
        <title>Description of Paenibacillus humi sp. nov.</title>
        <authorList>
            <person name="Carlier A."/>
            <person name="Qi S."/>
        </authorList>
    </citation>
    <scope>NUCLEOTIDE SEQUENCE [LARGE SCALE GENOMIC DNA]</scope>
    <source>
        <strain evidence="3 4">LMG 31461</strain>
    </source>
</reference>
<accession>A0ABX1XLI3</accession>
<dbReference type="PANTHER" id="PTHR43308:SF5">
    <property type="entry name" value="S-LAYER PROTEIN _ PEPTIDOGLYCAN ENDO-BETA-N-ACETYLGLUCOSAMINIDASE"/>
    <property type="match status" value="1"/>
</dbReference>
<sequence length="1123" mass="118108">MNIIRSSSGRRQIVRTFLATVLFTTMILTAISIYSQTVFAASDWRMGAGGSDDPAALGFDPFGLDVDPVNGYFFVTDESNFAVKIFNSNGTAAGTLTASTGSFMEPLAIKLDGAGHIYVTDKRYLYRFDVTFSSGVYTFNNMIKWDGNSVNPSVGRLDYAQGIAVFGNDLYIADTNNNRVLKFDAHDFSSTSSPAIWSGDLDSDPLVNATIDNPFGIAADSSGVYIGNNRNNSAGKVIKLKADGSTLIRAIIAPKGFSLHTDGYLYVAVNRSDGSLVTRFDSSLNENSVYFSGNSNVIAPANVGFDHTGALYLSTYAQIAGYESYNTIWKKSLGSPDNRLSGLTASGVTLSPSPFSSNTQDYTASVASSVTSTMITPVLSDNTASVTVKGTSVTSGSASSSITLNKGDNTIPVVVTAINGASRTYMIEINRAPSVDATLSGLTLSQGALNPTFAAGTFAYETTLANSVTSIDVTPTVSDSRATLEVNHSAATSGSASTVSSLAVGPNAIKVGVTAEDGITTNEYTILVMREPSAVATLSALTISPETFHETFSAGRTSYTASVANNVYEINVIPTVTDSTSSLKVNDVVSISGAVYGPIPLAIGANTIEILVTAQNGTTATSYSIVVTRSPSSAATLSALTISRGTFDETFTSGRTAYTASVANDVTDLSVMPTVTDSMSSLKVNHIASVSGGVYGPIPLAVGANTIEILVTAQDGTTTTSYSIIVTRAPSSEATLSALTISLGAWHETFAAETLTYTANVELNVSSISVTPVSTESHATLLINGIPAANGSAFGPIALNPGSNTVSIVVTAQDGVTQKSYRLDIIRNVSNESTEPVFNAADLDSLSLLADEEILVLSPAFKSDIRSYTAKTAAKKIHFTAKTIYMDAKVSLLGKNLQEEGEIDLHPGDNTIALQVTHVSGLSQTYTIRIYRTTTETLPVQPVGLSDIAGNWAEAEIRKAVAQGWVAGYPDGSFHPEREVTRAEFVQLLAKSLGWKQSEAGSLSLTDYADADDIGLWARPAISMALQLGIINGYEDGSFRPNSQLTRAEMTMLIVRSLGLTVELNQSTSFADNSSIPSWALACIVEAAKQGLVNGLDNNLFGPNSTATRAQAVVIVTRLMARE</sequence>
<keyword evidence="1" id="KW-0677">Repeat</keyword>
<evidence type="ECO:0000313" key="3">
    <source>
        <dbReference type="EMBL" id="NOU69174.1"/>
    </source>
</evidence>
<dbReference type="EMBL" id="WHNY01000087">
    <property type="protein sequence ID" value="NOU69174.1"/>
    <property type="molecule type" value="Genomic_DNA"/>
</dbReference>
<proteinExistence type="predicted"/>
<dbReference type="RefSeq" id="WP_171637245.1">
    <property type="nucleotide sequence ID" value="NZ_WHNY01000087.1"/>
</dbReference>
<evidence type="ECO:0000313" key="4">
    <source>
        <dbReference type="Proteomes" id="UP000653578"/>
    </source>
</evidence>
<dbReference type="InterPro" id="IPR051465">
    <property type="entry name" value="Cell_Envelope_Struct_Comp"/>
</dbReference>
<dbReference type="SUPFAM" id="SSF63825">
    <property type="entry name" value="YWTD domain"/>
    <property type="match status" value="1"/>
</dbReference>
<dbReference type="InterPro" id="IPR025883">
    <property type="entry name" value="Cadherin-like_domain"/>
</dbReference>
<dbReference type="InterPro" id="IPR011042">
    <property type="entry name" value="6-blade_b-propeller_TolB-like"/>
</dbReference>
<dbReference type="PANTHER" id="PTHR43308">
    <property type="entry name" value="OUTER MEMBRANE PROTEIN ALPHA-RELATED"/>
    <property type="match status" value="1"/>
</dbReference>
<feature type="domain" description="SLH" evidence="2">
    <location>
        <begin position="1005"/>
        <end position="1068"/>
    </location>
</feature>
<dbReference type="CDD" id="cd05819">
    <property type="entry name" value="NHL"/>
    <property type="match status" value="1"/>
</dbReference>
<dbReference type="Pfam" id="PF00395">
    <property type="entry name" value="SLH"/>
    <property type="match status" value="3"/>
</dbReference>
<dbReference type="Gene3D" id="2.120.10.30">
    <property type="entry name" value="TolB, C-terminal domain"/>
    <property type="match status" value="1"/>
</dbReference>
<gene>
    <name evidence="3" type="ORF">GC096_34735</name>
</gene>
<keyword evidence="4" id="KW-1185">Reference proteome</keyword>
<dbReference type="PROSITE" id="PS51272">
    <property type="entry name" value="SLH"/>
    <property type="match status" value="3"/>
</dbReference>
<organism evidence="3 4">
    <name type="scientific">Paenibacillus plantarum</name>
    <dbReference type="NCBI Taxonomy" id="2654975"/>
    <lineage>
        <taxon>Bacteria</taxon>
        <taxon>Bacillati</taxon>
        <taxon>Bacillota</taxon>
        <taxon>Bacilli</taxon>
        <taxon>Bacillales</taxon>
        <taxon>Paenibacillaceae</taxon>
        <taxon>Paenibacillus</taxon>
    </lineage>
</organism>
<protein>
    <recommendedName>
        <fullName evidence="2">SLH domain-containing protein</fullName>
    </recommendedName>
</protein>
<dbReference type="Pfam" id="PF12733">
    <property type="entry name" value="Cadherin-like"/>
    <property type="match status" value="6"/>
</dbReference>
<name>A0ABX1XLI3_9BACL</name>